<keyword evidence="1" id="KW-0863">Zinc-finger</keyword>
<evidence type="ECO:0000256" key="1">
    <source>
        <dbReference type="PROSITE-ProRule" id="PRU00042"/>
    </source>
</evidence>
<dbReference type="GO" id="GO:0008270">
    <property type="term" value="F:zinc ion binding"/>
    <property type="evidence" value="ECO:0007669"/>
    <property type="project" value="UniProtKB-KW"/>
</dbReference>
<accession>K3VIG0</accession>
<dbReference type="PROSITE" id="PS50157">
    <property type="entry name" value="ZINC_FINGER_C2H2_2"/>
    <property type="match status" value="2"/>
</dbReference>
<feature type="region of interest" description="Disordered" evidence="2">
    <location>
        <begin position="91"/>
        <end position="144"/>
    </location>
</feature>
<keyword evidence="5" id="KW-1185">Reference proteome</keyword>
<evidence type="ECO:0000313" key="5">
    <source>
        <dbReference type="Proteomes" id="UP000007978"/>
    </source>
</evidence>
<dbReference type="eggNOG" id="KOG1721">
    <property type="taxonomic scope" value="Eukaryota"/>
</dbReference>
<feature type="region of interest" description="Disordered" evidence="2">
    <location>
        <begin position="21"/>
        <end position="43"/>
    </location>
</feature>
<proteinExistence type="predicted"/>
<dbReference type="Pfam" id="PF00096">
    <property type="entry name" value="zf-C2H2"/>
    <property type="match status" value="1"/>
</dbReference>
<dbReference type="SMART" id="SM00355">
    <property type="entry name" value="ZnF_C2H2"/>
    <property type="match status" value="2"/>
</dbReference>
<dbReference type="RefSeq" id="XP_009258372.1">
    <property type="nucleotide sequence ID" value="XM_009260097.1"/>
</dbReference>
<reference evidence="4 5" key="1">
    <citation type="journal article" date="2012" name="PLoS Pathog.">
        <title>Comparative pathogenomics reveals horizontally acquired novel virulence genes in fungi infecting cereal hosts.</title>
        <authorList>
            <person name="Gardiner D.M."/>
            <person name="McDonald M.C."/>
            <person name="Covarelli L."/>
            <person name="Solomon P.S."/>
            <person name="Rusu A.G."/>
            <person name="Marshall M."/>
            <person name="Kazan K."/>
            <person name="Chakraborty S."/>
            <person name="McDonald B.A."/>
            <person name="Manners J.M."/>
        </authorList>
    </citation>
    <scope>NUCLEOTIDE SEQUENCE [LARGE SCALE GENOMIC DNA]</scope>
    <source>
        <strain evidence="4 5">CS3096</strain>
    </source>
</reference>
<keyword evidence="1" id="KW-0479">Metal-binding</keyword>
<dbReference type="KEGG" id="fpu:FPSE_06979"/>
<keyword evidence="1" id="KW-0862">Zinc</keyword>
<feature type="domain" description="C2H2-type" evidence="3">
    <location>
        <begin position="75"/>
        <end position="103"/>
    </location>
</feature>
<sequence>MQDKVCVNKKQLKNHVRIKHRRPAKNTTLAAQPQQPDKAKQAPVAGFHCTPCRKTFKTQHGLQRHTGDKHGPATNKCAICNEGFRFRSSLEQHQREKHTTETTPPEACQPDQSGPADDSDDSFDSAAYESEPLSDDGEAMRLPEHGEPITGLVRCVGRVLGCREKFNLASEMLYHIEHSQCGRMWKASMSPQLMEEMGEEGRRLIKGGWSYRCYKCKNEEDRNTIMELHSLFEHAESGKCDLKVRTGPLVDVHNALLKYALDEKTKDDRIYNAKKWPGPEYDYHDGLHWPEHGETVHMRIKCLGIDLGCDRAFNSASQMLRHVEFEKCEGSPSFSPYGRWPLQVLRVQGKT</sequence>
<protein>
    <recommendedName>
        <fullName evidence="3">C2H2-type domain-containing protein</fullName>
    </recommendedName>
</protein>
<feature type="domain" description="C2H2-type" evidence="3">
    <location>
        <begin position="47"/>
        <end position="70"/>
    </location>
</feature>
<comment type="caution">
    <text evidence="4">The sequence shown here is derived from an EMBL/GenBank/DDBJ whole genome shotgun (WGS) entry which is preliminary data.</text>
</comment>
<dbReference type="AlphaFoldDB" id="K3VIG0"/>
<evidence type="ECO:0000259" key="3">
    <source>
        <dbReference type="PROSITE" id="PS50157"/>
    </source>
</evidence>
<dbReference type="PROSITE" id="PS00028">
    <property type="entry name" value="ZINC_FINGER_C2H2_1"/>
    <property type="match status" value="2"/>
</dbReference>
<feature type="compositionally biased region" description="Basic and acidic residues" evidence="2">
    <location>
        <begin position="91"/>
        <end position="100"/>
    </location>
</feature>
<dbReference type="OrthoDB" id="6105938at2759"/>
<organism evidence="4 5">
    <name type="scientific">Fusarium pseudograminearum (strain CS3096)</name>
    <name type="common">Wheat and barley crown-rot fungus</name>
    <dbReference type="NCBI Taxonomy" id="1028729"/>
    <lineage>
        <taxon>Eukaryota</taxon>
        <taxon>Fungi</taxon>
        <taxon>Dikarya</taxon>
        <taxon>Ascomycota</taxon>
        <taxon>Pezizomycotina</taxon>
        <taxon>Sordariomycetes</taxon>
        <taxon>Hypocreomycetidae</taxon>
        <taxon>Hypocreales</taxon>
        <taxon>Nectriaceae</taxon>
        <taxon>Fusarium</taxon>
    </lineage>
</organism>
<dbReference type="Proteomes" id="UP000007978">
    <property type="component" value="Chromosome 1"/>
</dbReference>
<dbReference type="Gene3D" id="3.30.160.60">
    <property type="entry name" value="Classic Zinc Finger"/>
    <property type="match status" value="1"/>
</dbReference>
<evidence type="ECO:0000313" key="4">
    <source>
        <dbReference type="EMBL" id="EKJ72933.1"/>
    </source>
</evidence>
<gene>
    <name evidence="4" type="ORF">FPSE_06979</name>
</gene>
<dbReference type="InterPro" id="IPR036236">
    <property type="entry name" value="Znf_C2H2_sf"/>
</dbReference>
<dbReference type="InterPro" id="IPR013087">
    <property type="entry name" value="Znf_C2H2_type"/>
</dbReference>
<dbReference type="SUPFAM" id="SSF57667">
    <property type="entry name" value="beta-beta-alpha zinc fingers"/>
    <property type="match status" value="1"/>
</dbReference>
<evidence type="ECO:0000256" key="2">
    <source>
        <dbReference type="SAM" id="MobiDB-lite"/>
    </source>
</evidence>
<name>K3VIG0_FUSPC</name>
<dbReference type="GeneID" id="20365597"/>
<dbReference type="EMBL" id="AFNW01000187">
    <property type="protein sequence ID" value="EKJ72933.1"/>
    <property type="molecule type" value="Genomic_DNA"/>
</dbReference>
<dbReference type="HOGENOM" id="CLU_789989_0_0_1"/>